<protein>
    <recommendedName>
        <fullName evidence="3">Transposase</fullName>
    </recommendedName>
</protein>
<dbReference type="AlphaFoldDB" id="A0AAX3J8E3"/>
<evidence type="ECO:0000313" key="2">
    <source>
        <dbReference type="Proteomes" id="UP000433737"/>
    </source>
</evidence>
<dbReference type="Proteomes" id="UP000433737">
    <property type="component" value="Unassembled WGS sequence"/>
</dbReference>
<reference evidence="1 2" key="1">
    <citation type="submission" date="2019-10" db="EMBL/GenBank/DDBJ databases">
        <authorList>
            <person name="Karimi E."/>
        </authorList>
    </citation>
    <scope>NUCLEOTIDE SEQUENCE [LARGE SCALE GENOMIC DNA]</scope>
    <source>
        <strain evidence="1">Pantoea sp. 111</strain>
    </source>
</reference>
<proteinExistence type="predicted"/>
<organism evidence="1 2">
    <name type="scientific">Pantoea brenneri</name>
    <dbReference type="NCBI Taxonomy" id="472694"/>
    <lineage>
        <taxon>Bacteria</taxon>
        <taxon>Pseudomonadati</taxon>
        <taxon>Pseudomonadota</taxon>
        <taxon>Gammaproteobacteria</taxon>
        <taxon>Enterobacterales</taxon>
        <taxon>Erwiniaceae</taxon>
        <taxon>Pantoea</taxon>
    </lineage>
</organism>
<evidence type="ECO:0000313" key="1">
    <source>
        <dbReference type="EMBL" id="VXB88764.1"/>
    </source>
</evidence>
<accession>A0AAX3J8E3</accession>
<comment type="caution">
    <text evidence="1">The sequence shown here is derived from an EMBL/GenBank/DDBJ whole genome shotgun (WGS) entry which is preliminary data.</text>
</comment>
<evidence type="ECO:0008006" key="3">
    <source>
        <dbReference type="Google" id="ProtNLM"/>
    </source>
</evidence>
<dbReference type="EMBL" id="CABWMH010000011">
    <property type="protein sequence ID" value="VXB88764.1"/>
    <property type="molecule type" value="Genomic_DNA"/>
</dbReference>
<gene>
    <name evidence="1" type="ORF">PANT111_190096</name>
</gene>
<name>A0AAX3J8E3_9GAMM</name>
<sequence length="56" mass="6095">MRLWMGGQLGLTITLENSLAKALMHLSPGLFKAGKSYAATWCTHKISWSSGFGEPL</sequence>